<dbReference type="RefSeq" id="WP_380820363.1">
    <property type="nucleotide sequence ID" value="NZ_JBHTJN010000010.1"/>
</dbReference>
<dbReference type="InterPro" id="IPR042183">
    <property type="entry name" value="MmgE/PrpD_sf_1"/>
</dbReference>
<dbReference type="Gene3D" id="1.10.4100.10">
    <property type="entry name" value="2-methylcitrate dehydratase PrpD"/>
    <property type="match status" value="1"/>
</dbReference>
<dbReference type="InterPro" id="IPR042188">
    <property type="entry name" value="MmgE/PrpD_sf_2"/>
</dbReference>
<dbReference type="Pfam" id="PF03972">
    <property type="entry name" value="MmgE_PrpD_N"/>
    <property type="match status" value="1"/>
</dbReference>
<proteinExistence type="inferred from homology"/>
<comment type="caution">
    <text evidence="4">The sequence shown here is derived from an EMBL/GenBank/DDBJ whole genome shotgun (WGS) entry which is preliminary data.</text>
</comment>
<reference evidence="5" key="1">
    <citation type="journal article" date="2019" name="Int. J. Syst. Evol. Microbiol.">
        <title>The Global Catalogue of Microorganisms (GCM) 10K type strain sequencing project: providing services to taxonomists for standard genome sequencing and annotation.</title>
        <authorList>
            <consortium name="The Broad Institute Genomics Platform"/>
            <consortium name="The Broad Institute Genome Sequencing Center for Infectious Disease"/>
            <person name="Wu L."/>
            <person name="Ma J."/>
        </authorList>
    </citation>
    <scope>NUCLEOTIDE SEQUENCE [LARGE SCALE GENOMIC DNA]</scope>
    <source>
        <strain evidence="5">CCUG 61707</strain>
    </source>
</reference>
<feature type="domain" description="MmgE/PrpD N-terminal" evidence="2">
    <location>
        <begin position="2"/>
        <end position="188"/>
    </location>
</feature>
<name>A0ABW3I8P6_9PAST</name>
<protein>
    <submittedName>
        <fullName evidence="4">MmgE/PrpD family protein</fullName>
    </submittedName>
</protein>
<dbReference type="PANTHER" id="PTHR16943">
    <property type="entry name" value="2-METHYLCITRATE DEHYDRATASE-RELATED"/>
    <property type="match status" value="1"/>
</dbReference>
<evidence type="ECO:0000256" key="1">
    <source>
        <dbReference type="ARBA" id="ARBA00006174"/>
    </source>
</evidence>
<dbReference type="Proteomes" id="UP001596996">
    <property type="component" value="Unassembled WGS sequence"/>
</dbReference>
<evidence type="ECO:0000313" key="4">
    <source>
        <dbReference type="EMBL" id="MFD0966291.1"/>
    </source>
</evidence>
<dbReference type="InterPro" id="IPR045336">
    <property type="entry name" value="MmgE_PrpD_N"/>
</dbReference>
<organism evidence="4 5">
    <name type="scientific">Seminibacterium arietis</name>
    <dbReference type="NCBI Taxonomy" id="1173502"/>
    <lineage>
        <taxon>Bacteria</taxon>
        <taxon>Pseudomonadati</taxon>
        <taxon>Pseudomonadota</taxon>
        <taxon>Gammaproteobacteria</taxon>
        <taxon>Pasteurellales</taxon>
        <taxon>Pasteurellaceae</taxon>
        <taxon>Seminibacterium</taxon>
    </lineage>
</organism>
<feature type="domain" description="MmgE/PrpD C-terminal" evidence="3">
    <location>
        <begin position="216"/>
        <end position="372"/>
    </location>
</feature>
<comment type="similarity">
    <text evidence="1">Belongs to the PrpD family.</text>
</comment>
<dbReference type="Pfam" id="PF19305">
    <property type="entry name" value="MmgE_PrpD_C"/>
    <property type="match status" value="1"/>
</dbReference>
<dbReference type="InterPro" id="IPR036148">
    <property type="entry name" value="MmgE/PrpD_sf"/>
</dbReference>
<dbReference type="SUPFAM" id="SSF103378">
    <property type="entry name" value="2-methylcitrate dehydratase PrpD"/>
    <property type="match status" value="1"/>
</dbReference>
<dbReference type="Gene3D" id="3.30.1330.120">
    <property type="entry name" value="2-methylcitrate dehydratase PrpD"/>
    <property type="match status" value="1"/>
</dbReference>
<dbReference type="EMBL" id="JBHTJN010000010">
    <property type="protein sequence ID" value="MFD0966291.1"/>
    <property type="molecule type" value="Genomic_DNA"/>
</dbReference>
<evidence type="ECO:0000313" key="5">
    <source>
        <dbReference type="Proteomes" id="UP001596996"/>
    </source>
</evidence>
<dbReference type="InterPro" id="IPR005656">
    <property type="entry name" value="MmgE_PrpD"/>
</dbReference>
<accession>A0ABW3I8P6</accession>
<dbReference type="PANTHER" id="PTHR16943:SF8">
    <property type="entry name" value="2-METHYLCITRATE DEHYDRATASE"/>
    <property type="match status" value="1"/>
</dbReference>
<evidence type="ECO:0000259" key="3">
    <source>
        <dbReference type="Pfam" id="PF19305"/>
    </source>
</evidence>
<gene>
    <name evidence="4" type="ORF">ACFQ02_05430</name>
</gene>
<dbReference type="InterPro" id="IPR045337">
    <property type="entry name" value="MmgE_PrpD_C"/>
</dbReference>
<keyword evidence="5" id="KW-1185">Reference proteome</keyword>
<evidence type="ECO:0000259" key="2">
    <source>
        <dbReference type="Pfam" id="PF03972"/>
    </source>
</evidence>
<sequence length="393" mass="43425">MQQLTTKGIYSVWGKTISLSADYAAMVNGVSSHILDFDDTHTSAILHGSAILTPLCLTYGFSQCSDGKKILKAFIVGWEIAARVGSASKGTFHKRGFHSTAIAGIFGAIASMSVILNLNKEQIINAFGLAGSFASGVNEFLANGSNSKVMHIANVIKNSILIAHITKVGVTGPSTIFEGRDNIFKCFGLLNEIDITCLDKNLGSCWEILTISIKPYPCCHFAHGLIDCIKSLRIDGIRDQDIIHITCFVDTVPINFICSPIERKRNPKTEYEAKFAMPFLLALMFFDGDITLASYKNLHRPEILNFANKISYQERSSLGFPKYFPGHMEVKLKTGKILKKDILINKGNGDNPLSKEELERKFFSNVNGIITKPNIILDYIYNLEQQTATLDIK</sequence>